<keyword evidence="2" id="KW-1185">Reference proteome</keyword>
<organism evidence="1 2">
    <name type="scientific">Trifolium medium</name>
    <dbReference type="NCBI Taxonomy" id="97028"/>
    <lineage>
        <taxon>Eukaryota</taxon>
        <taxon>Viridiplantae</taxon>
        <taxon>Streptophyta</taxon>
        <taxon>Embryophyta</taxon>
        <taxon>Tracheophyta</taxon>
        <taxon>Spermatophyta</taxon>
        <taxon>Magnoliopsida</taxon>
        <taxon>eudicotyledons</taxon>
        <taxon>Gunneridae</taxon>
        <taxon>Pentapetalae</taxon>
        <taxon>rosids</taxon>
        <taxon>fabids</taxon>
        <taxon>Fabales</taxon>
        <taxon>Fabaceae</taxon>
        <taxon>Papilionoideae</taxon>
        <taxon>50 kb inversion clade</taxon>
        <taxon>NPAAA clade</taxon>
        <taxon>Hologalegina</taxon>
        <taxon>IRL clade</taxon>
        <taxon>Trifolieae</taxon>
        <taxon>Trifolium</taxon>
    </lineage>
</organism>
<reference evidence="1 2" key="1">
    <citation type="journal article" date="2018" name="Front. Plant Sci.">
        <title>Red Clover (Trifolium pratense) and Zigzag Clover (T. medium) - A Picture of Genomic Similarities and Differences.</title>
        <authorList>
            <person name="Dluhosova J."/>
            <person name="Istvanek J."/>
            <person name="Nedelnik J."/>
            <person name="Repkova J."/>
        </authorList>
    </citation>
    <scope>NUCLEOTIDE SEQUENCE [LARGE SCALE GENOMIC DNA]</scope>
    <source>
        <strain evidence="2">cv. 10/8</strain>
        <tissue evidence="1">Leaf</tissue>
    </source>
</reference>
<feature type="non-terminal residue" evidence="1">
    <location>
        <position position="48"/>
    </location>
</feature>
<evidence type="ECO:0000313" key="2">
    <source>
        <dbReference type="Proteomes" id="UP000265520"/>
    </source>
</evidence>
<dbReference type="Proteomes" id="UP000265520">
    <property type="component" value="Unassembled WGS sequence"/>
</dbReference>
<comment type="caution">
    <text evidence="1">The sequence shown here is derived from an EMBL/GenBank/DDBJ whole genome shotgun (WGS) entry which is preliminary data.</text>
</comment>
<evidence type="ECO:0008006" key="3">
    <source>
        <dbReference type="Google" id="ProtNLM"/>
    </source>
</evidence>
<accession>A0A392VST3</accession>
<evidence type="ECO:0000313" key="1">
    <source>
        <dbReference type="EMBL" id="MCI89755.1"/>
    </source>
</evidence>
<dbReference type="EMBL" id="LXQA011227171">
    <property type="protein sequence ID" value="MCI89755.1"/>
    <property type="molecule type" value="Genomic_DNA"/>
</dbReference>
<dbReference type="AlphaFoldDB" id="A0A392VST3"/>
<sequence>MRREWCLRGDFNAMLKVGERKGSSAMFRQIERREFSQFVDGMEVIDIP</sequence>
<name>A0A392VST3_9FABA</name>
<protein>
    <recommendedName>
        <fullName evidence="3">Endonuclease/exonuclease/phosphatase family protein</fullName>
    </recommendedName>
</protein>
<proteinExistence type="predicted"/>